<gene>
    <name evidence="4" type="ORF">Asalp_26800</name>
</gene>
<evidence type="ECO:0000259" key="3">
    <source>
        <dbReference type="PROSITE" id="PS50853"/>
    </source>
</evidence>
<dbReference type="SUPFAM" id="SSF49265">
    <property type="entry name" value="Fibronectin type III"/>
    <property type="match status" value="1"/>
</dbReference>
<keyword evidence="2" id="KW-0732">Signal</keyword>
<dbReference type="InterPro" id="IPR053171">
    <property type="entry name" value="Viral_Tip_Attach_Protein"/>
</dbReference>
<dbReference type="InterPro" id="IPR003961">
    <property type="entry name" value="FN3_dom"/>
</dbReference>
<dbReference type="Pfam" id="PF09327">
    <property type="entry name" value="Phage_Tail_Tip"/>
    <property type="match status" value="1"/>
</dbReference>
<evidence type="ECO:0000313" key="5">
    <source>
        <dbReference type="Proteomes" id="UP000222916"/>
    </source>
</evidence>
<feature type="coiled-coil region" evidence="1">
    <location>
        <begin position="799"/>
        <end position="826"/>
    </location>
</feature>
<dbReference type="RefSeq" id="WP_161797134.1">
    <property type="nucleotide sequence ID" value="NZ_ARYZ02000020.1"/>
</dbReference>
<name>A0A2D1QHF1_AERSA</name>
<evidence type="ECO:0000256" key="2">
    <source>
        <dbReference type="SAM" id="SignalP"/>
    </source>
</evidence>
<dbReference type="InterPro" id="IPR013783">
    <property type="entry name" value="Ig-like_fold"/>
</dbReference>
<feature type="chain" id="PRO_5014457896" evidence="2">
    <location>
        <begin position="24"/>
        <end position="1316"/>
    </location>
</feature>
<keyword evidence="1" id="KW-0175">Coiled coil</keyword>
<protein>
    <submittedName>
        <fullName evidence="4">Putative phage tail fiber protein</fullName>
    </submittedName>
</protein>
<dbReference type="Gene3D" id="2.60.40.10">
    <property type="entry name" value="Immunoglobulins"/>
    <property type="match status" value="1"/>
</dbReference>
<dbReference type="PROSITE" id="PS50853">
    <property type="entry name" value="FN3"/>
    <property type="match status" value="1"/>
</dbReference>
<evidence type="ECO:0000313" key="4">
    <source>
        <dbReference type="EMBL" id="ATP09818.1"/>
    </source>
</evidence>
<dbReference type="Proteomes" id="UP000222916">
    <property type="component" value="Chromosome"/>
</dbReference>
<dbReference type="PANTHER" id="PTHR36251">
    <property type="entry name" value="FELS-1 PROPHAGE HOST SPECIFICITY PROTEIN-RELATED"/>
    <property type="match status" value="1"/>
</dbReference>
<dbReference type="InterPro" id="IPR015406">
    <property type="entry name" value="GpJ_CSF"/>
</dbReference>
<dbReference type="CDD" id="cd00063">
    <property type="entry name" value="FN3"/>
    <property type="match status" value="1"/>
</dbReference>
<feature type="domain" description="Fibronectin type-III" evidence="3">
    <location>
        <begin position="487"/>
        <end position="580"/>
    </location>
</feature>
<dbReference type="Gene3D" id="1.10.287.1490">
    <property type="match status" value="1"/>
</dbReference>
<proteinExistence type="predicted"/>
<feature type="signal peptide" evidence="2">
    <location>
        <begin position="1"/>
        <end position="23"/>
    </location>
</feature>
<dbReference type="PANTHER" id="PTHR36251:SF2">
    <property type="entry name" value="GIFSY-2 PROPHAGE HOST SPECIFICITY PROTEIN J, PHAGE LAMBDA"/>
    <property type="match status" value="1"/>
</dbReference>
<dbReference type="EMBL" id="CP022426">
    <property type="protein sequence ID" value="ATP09818.1"/>
    <property type="molecule type" value="Genomic_DNA"/>
</dbReference>
<accession>A0A2D1QHF1</accession>
<evidence type="ECO:0000256" key="1">
    <source>
        <dbReference type="SAM" id="Coils"/>
    </source>
</evidence>
<dbReference type="InterPro" id="IPR036116">
    <property type="entry name" value="FN3_sf"/>
</dbReference>
<organism evidence="4 5">
    <name type="scientific">Aeromonas salmonicida subsp. pectinolytica 34mel</name>
    <dbReference type="NCBI Taxonomy" id="1324960"/>
    <lineage>
        <taxon>Bacteria</taxon>
        <taxon>Pseudomonadati</taxon>
        <taxon>Pseudomonadota</taxon>
        <taxon>Gammaproteobacteria</taxon>
        <taxon>Aeromonadales</taxon>
        <taxon>Aeromonadaceae</taxon>
        <taxon>Aeromonas</taxon>
    </lineage>
</organism>
<sequence length="1316" mass="142820">MAEMTVAAWIAVASAAVSAVSLAISLSQGTPALGGSDQGALLNRKGVDNPRQIAYGKCLVPGAVVYKNVRNADRKWMTQVHSLGHGPFKKIDAVYIDEQPIFAHVGNDLAEKWVYADQNGFGNFQVGTRRGNYQNEVWPLIVGNGDGEWTDDMKGHSIASLQFLVERPDTKGAKDQEYRVMGTQFQSSALVEGVPVIDPTLDPMLLGISDPSKRVWMNGSKEVYRNPVYQLLSYLCDPMYGVALKPSMINLQTFINSAQWCEREGMKGDGYINQNDTYQKIIEGFASSWGGNIYLEDGKICCAPETVSPVVETIYENDLIGSMTVTNDRGGYANLIKVEWQDKDTQYNKNTFIIPSDIQTDPTIQEDGKVFERSVEIPMSTDIEYIKRYANRELKRERLCRKEAVFTINNLDKTLRLNDVFVINNELYGLDADTKWRVFKIEQSLDDKVIQSKITAIQYDSRVYDTSDYMDSNVGGDLGRPSINILPVADLRFVQNNTTDIGSGMLSFESQYYGEQTFRIQYKLSASSSSEWIPYGEFPFSNVMITGLQSGTNYDFKVQCAATIGSSKWSELKNQRVNKNISLPAVKNLSGNFTSANAVWTWDAINEPIVNNSVVANTYNNLSELVHYYEVAILHGVTTKKTYRTTTPNFNYLFDENSKNGLSRDVTARVTAISIYGDRGQTTSLKLFNEPMAQPSGVAVSSQLKSLTVTWDNPSEPLLGILDYASSDIYLVPTQQTVASDQYLIATSNTGTFNELMPDSQKTGWIRIAHRDVFGHTSPITASPALYYSQTTIDDEITDSQFDQNMKELEDNLAAAEADITKAKSDIIKNATDITTTKQTVTAQGAQINHVSTVASGNSGKIVSLETTLEATEADLNAKITTNKNAITTTNSAMSQLDNRLTASVGANTSAIQQQGIAITNLDSSLSSFKTSTTAEMNGIKGSVTTIQQTQANTDGKVNSLYTLKLTSGNKVSGLSLGNDGETSTFDVLSDVFRVASSSTGTPVTAFEVRNGSVMMRNALIGSLTASQISADAINGNHIAANSIIVAGSGATSATLNGSDPTWRIYAGALAPASAPFRVSGAGQLVATNANITGAITATSGSFTGAISASSGSVTGRLNVGTAYIDGRAGQNFLTGASGRFVVDDSGNMTCQYAVINGGTFNGTVSVDNLVGDIVKSGFVDYPHIPPSQKFISGGSEFPFLSFTFPVTSYKQTLHLAKISFLLTNGGNANYADLYWKFSNGSTIQLQRANSTSGGQPYDFKLDQLDNQFIEIPIGVSWVQLVVKPYTGSYISRPFANKSLWQSWKQGTGGIGVAVV</sequence>
<reference evidence="5" key="1">
    <citation type="journal article" date="2018" name="BMC Genomics">
        <title>The complete and fully assembled genome sequence of Aeromonas salmonicida subsp. pectinolytica and its comparative analysis with other Aeromonas species: investigation of the mobilome in environmental and pathogenic strains.</title>
        <authorList>
            <person name="Pfeiffer F."/>
            <person name="Zamora-Lagos M.A."/>
            <person name="Blettinger M."/>
            <person name="Yeroslaviz A."/>
            <person name="Dahl A."/>
            <person name="Gruber S."/>
            <person name="Habermann B.H."/>
        </authorList>
    </citation>
    <scope>NUCLEOTIDE SEQUENCE [LARGE SCALE GENOMIC DNA]</scope>
    <source>
        <strain evidence="5">34mel</strain>
    </source>
</reference>